<feature type="transmembrane region" description="Helical" evidence="1">
    <location>
        <begin position="259"/>
        <end position="278"/>
    </location>
</feature>
<feature type="transmembrane region" description="Helical" evidence="1">
    <location>
        <begin position="132"/>
        <end position="153"/>
    </location>
</feature>
<keyword evidence="1" id="KW-0472">Membrane</keyword>
<organism evidence="2 3">
    <name type="scientific">Lichtheimia corymbifera JMRC:FSU:9682</name>
    <dbReference type="NCBI Taxonomy" id="1263082"/>
    <lineage>
        <taxon>Eukaryota</taxon>
        <taxon>Fungi</taxon>
        <taxon>Fungi incertae sedis</taxon>
        <taxon>Mucoromycota</taxon>
        <taxon>Mucoromycotina</taxon>
        <taxon>Mucoromycetes</taxon>
        <taxon>Mucorales</taxon>
        <taxon>Lichtheimiaceae</taxon>
        <taxon>Lichtheimia</taxon>
    </lineage>
</organism>
<dbReference type="Proteomes" id="UP000027586">
    <property type="component" value="Unassembled WGS sequence"/>
</dbReference>
<gene>
    <name evidence="2" type="ORF">LCOR_00822.1</name>
</gene>
<protein>
    <recommendedName>
        <fullName evidence="4">Transmembrane protein 135 N-terminal domain-containing protein</fullName>
    </recommendedName>
</protein>
<name>A0A068RH84_9FUNG</name>
<dbReference type="VEuPathDB" id="FungiDB:LCOR_00822.1"/>
<evidence type="ECO:0000313" key="2">
    <source>
        <dbReference type="EMBL" id="CDH49060.1"/>
    </source>
</evidence>
<dbReference type="EMBL" id="CBTN010000002">
    <property type="protein sequence ID" value="CDH49060.1"/>
    <property type="molecule type" value="Genomic_DNA"/>
</dbReference>
<keyword evidence="3" id="KW-1185">Reference proteome</keyword>
<dbReference type="OrthoDB" id="291792at2759"/>
<dbReference type="InterPro" id="IPR026749">
    <property type="entry name" value="Tmem135"/>
</dbReference>
<accession>A0A068RH84</accession>
<comment type="caution">
    <text evidence="2">The sequence shown here is derived from an EMBL/GenBank/DDBJ whole genome shotgun (WGS) entry which is preliminary data.</text>
</comment>
<dbReference type="AlphaFoldDB" id="A0A068RH84"/>
<dbReference type="PANTHER" id="PTHR12459">
    <property type="entry name" value="TRANSMEMBRANE PROTEIN 135-RELATED"/>
    <property type="match status" value="1"/>
</dbReference>
<keyword evidence="1" id="KW-0812">Transmembrane</keyword>
<evidence type="ECO:0000256" key="1">
    <source>
        <dbReference type="SAM" id="Phobius"/>
    </source>
</evidence>
<proteinExistence type="predicted"/>
<evidence type="ECO:0000313" key="3">
    <source>
        <dbReference type="Proteomes" id="UP000027586"/>
    </source>
</evidence>
<evidence type="ECO:0008006" key="4">
    <source>
        <dbReference type="Google" id="ProtNLM"/>
    </source>
</evidence>
<dbReference type="PANTHER" id="PTHR12459:SF15">
    <property type="entry name" value="TRANSMEMBRANE PROTEIN 135"/>
    <property type="match status" value="1"/>
</dbReference>
<reference evidence="2" key="1">
    <citation type="submission" date="2013-08" db="EMBL/GenBank/DDBJ databases">
        <title>Gene expansion shapes genome architecture in the human pathogen Lichtheimia corymbifera: an evolutionary genomics analysis in the ancient terrestrial Mucorales (Mucoromycotina).</title>
        <authorList>
            <person name="Schwartze V.U."/>
            <person name="Winter S."/>
            <person name="Shelest E."/>
            <person name="Marcet-Houben M."/>
            <person name="Horn F."/>
            <person name="Wehner S."/>
            <person name="Hoffmann K."/>
            <person name="Riege K."/>
            <person name="Sammeth M."/>
            <person name="Nowrousian M."/>
            <person name="Valiante V."/>
            <person name="Linde J."/>
            <person name="Jacobsen I.D."/>
            <person name="Marz M."/>
            <person name="Brakhage A.A."/>
            <person name="Gabaldon T."/>
            <person name="Bocker S."/>
            <person name="Voigt K."/>
        </authorList>
    </citation>
    <scope>NUCLEOTIDE SEQUENCE [LARGE SCALE GENOMIC DNA]</scope>
    <source>
        <strain evidence="2">FSU 9682</strain>
    </source>
</reference>
<keyword evidence="1" id="KW-1133">Transmembrane helix</keyword>
<sequence length="542" mass="61445">MATPLPPIPESYYENFLESLAQIVSKLLTDKETETVLASIRSFQDKLKRLSSQNLVRLQLEATAVKKQERGEDYCQHEGKTCTQNCVRGFVKAFVVGFGIKYLIGLLPLILSGKIFKRPGLLKQLAGRDTTMFALFLSTFLSSYKGILCLLRRFRKNRDPGADRLNAFIAGAVAGMALFIDKDKRRRQSIMLYLLTRSIQFSGAWGMKQWAKHRKVKHNRELTQLKEKIDREGFAPGQPRRLEVKQHWDDRLAKFMQRWAGVAVMMIASSQIIYGFLFHGETLPKSYYAFLLTHSGWKGDFGGMAAPLTQAIGDTVARLAEEKGSIRLPPGMSSREYIAENVSPNIATIIPPKIRHNFIMCALQHPLDPSCTRSKLTLFRDEYFRALKLYVPLNVIMTLVFRSGQLTKDPSNISRKFAYSCLRSGLFLAMYVASAFATPCAVRPVVQKERTWIYLIPGLVAGAMTAIEVPSRQLELGLYCLPRAMESWWKLLVKSGYVRNIPNGDVGLFMLAMGTLMTMYQNDKDTISSHYLNVMTRFFGHN</sequence>
<feature type="transmembrane region" description="Helical" evidence="1">
    <location>
        <begin position="90"/>
        <end position="111"/>
    </location>
</feature>